<proteinExistence type="predicted"/>
<protein>
    <recommendedName>
        <fullName evidence="2">DUF1492 domain-containing protein</fullName>
    </recommendedName>
</protein>
<accession>A0A8S5S8H1</accession>
<dbReference type="EMBL" id="BK032552">
    <property type="protein sequence ID" value="DAF47273.1"/>
    <property type="molecule type" value="Genomic_DNA"/>
</dbReference>
<evidence type="ECO:0008006" key="2">
    <source>
        <dbReference type="Google" id="ProtNLM"/>
    </source>
</evidence>
<name>A0A8S5S8H1_9CAUD</name>
<organism evidence="1">
    <name type="scientific">Siphoviridae sp. ctb3910</name>
    <dbReference type="NCBI Taxonomy" id="2827897"/>
    <lineage>
        <taxon>Viruses</taxon>
        <taxon>Duplodnaviria</taxon>
        <taxon>Heunggongvirae</taxon>
        <taxon>Uroviricota</taxon>
        <taxon>Caudoviricetes</taxon>
    </lineage>
</organism>
<reference evidence="1" key="1">
    <citation type="journal article" date="2021" name="Proc. Natl. Acad. Sci. U.S.A.">
        <title>A Catalog of Tens of Thousands of Viruses from Human Metagenomes Reveals Hidden Associations with Chronic Diseases.</title>
        <authorList>
            <person name="Tisza M.J."/>
            <person name="Buck C.B."/>
        </authorList>
    </citation>
    <scope>NUCLEOTIDE SEQUENCE</scope>
    <source>
        <strain evidence="1">Ctb3910</strain>
    </source>
</reference>
<evidence type="ECO:0000313" key="1">
    <source>
        <dbReference type="EMBL" id="DAF47273.1"/>
    </source>
</evidence>
<sequence length="140" mass="16421">MELDAKEYLKQVYKIDLSIKALEMEIEELNALAEGGSINYDERVQTSGRASTESIMCMIVDNKSKLYDMLINKLRLKVEISDKIYKIADSKYSEIYQSLLFNRYILCMEWDKMAEEMGYSKRRLFELHGNALESFRKCNS</sequence>